<evidence type="ECO:0000313" key="3">
    <source>
        <dbReference type="Proteomes" id="UP000026962"/>
    </source>
</evidence>
<name>A0A0E0JM86_ORYPU</name>
<dbReference type="PANTHER" id="PTHR44586">
    <property type="entry name" value="F-BOX DOMAIN CONTAINING PROTEIN, EXPRESSED"/>
    <property type="match status" value="1"/>
</dbReference>
<dbReference type="HOGENOM" id="CLU_019286_13_1_1"/>
<keyword evidence="3" id="KW-1185">Reference proteome</keyword>
<dbReference type="InterPro" id="IPR036047">
    <property type="entry name" value="F-box-like_dom_sf"/>
</dbReference>
<protein>
    <recommendedName>
        <fullName evidence="1">F-box domain-containing protein</fullName>
    </recommendedName>
</protein>
<dbReference type="Gene3D" id="1.20.1280.50">
    <property type="match status" value="1"/>
</dbReference>
<dbReference type="eggNOG" id="ENOG502QS0H">
    <property type="taxonomic scope" value="Eukaryota"/>
</dbReference>
<dbReference type="Pfam" id="PF00646">
    <property type="entry name" value="F-box"/>
    <property type="match status" value="1"/>
</dbReference>
<accession>A0A0E0JM86</accession>
<sequence length="412" mass="46491">MDWTELPVDILIDFVTHLVIMDWIKFSAVCKTWKRAADMAWSLRLRSKPEPPWLMLPGAGDSPQHLAVADFYSFSDGRHLSITLPGPAIQSHVWIGSANGWLVTADDECGLHLLNPISSSQHSLPSITTTGYFDALPRTDGDEDFLNTLGLSSVGWKPTGLKHIGSFPKTYWLEGHTRFVGCCCSIEISAEEIQSSCLLKAVPLWDPSSGEYSIMMMHCPRNRVVFARGRDTKWMPLQTRHRYEDVIVYQGQFYMVTLDGIVQTWGYDDVATPFNPRNVAPQFMSRDEDGSPLYIRKYLAESPNGNLMLILREHSTDQCDSDSDDNVGAIEEENDKDGYNEAHSYHYDPEPELKPDLIIRFQAFILDERPGGSEWREVHDFGGASIFIGCNSATFLLSGRILRLGENRICFT</sequence>
<reference evidence="2" key="2">
    <citation type="submission" date="2018-05" db="EMBL/GenBank/DDBJ databases">
        <title>OpunRS2 (Oryza punctata Reference Sequence Version 2).</title>
        <authorList>
            <person name="Zhang J."/>
            <person name="Kudrna D."/>
            <person name="Lee S."/>
            <person name="Talag J."/>
            <person name="Welchert J."/>
            <person name="Wing R.A."/>
        </authorList>
    </citation>
    <scope>NUCLEOTIDE SEQUENCE [LARGE SCALE GENOMIC DNA]</scope>
</reference>
<dbReference type="Gramene" id="OPUNC01G25950.1">
    <property type="protein sequence ID" value="OPUNC01G25950.1"/>
    <property type="gene ID" value="OPUNC01G25950"/>
</dbReference>
<feature type="domain" description="F-box" evidence="1">
    <location>
        <begin position="1"/>
        <end position="44"/>
    </location>
</feature>
<dbReference type="EnsemblPlants" id="OPUNC01G25950.1">
    <property type="protein sequence ID" value="OPUNC01G25950.1"/>
    <property type="gene ID" value="OPUNC01G25950"/>
</dbReference>
<dbReference type="OMA" id="GEYSIMM"/>
<dbReference type="PROSITE" id="PS50181">
    <property type="entry name" value="FBOX"/>
    <property type="match status" value="1"/>
</dbReference>
<dbReference type="STRING" id="4537.A0A0E0JM86"/>
<dbReference type="Proteomes" id="UP000026962">
    <property type="component" value="Chromosome 1"/>
</dbReference>
<dbReference type="InterPro" id="IPR001810">
    <property type="entry name" value="F-box_dom"/>
</dbReference>
<dbReference type="PANTHER" id="PTHR44586:SF25">
    <property type="entry name" value="(WILD MALAYSIAN BANANA) HYPOTHETICAL PROTEIN"/>
    <property type="match status" value="1"/>
</dbReference>
<evidence type="ECO:0000259" key="1">
    <source>
        <dbReference type="PROSITE" id="PS50181"/>
    </source>
</evidence>
<dbReference type="Pfam" id="PF03478">
    <property type="entry name" value="Beta-prop_KIB1-4"/>
    <property type="match status" value="1"/>
</dbReference>
<proteinExistence type="predicted"/>
<organism evidence="2">
    <name type="scientific">Oryza punctata</name>
    <name type="common">Red rice</name>
    <dbReference type="NCBI Taxonomy" id="4537"/>
    <lineage>
        <taxon>Eukaryota</taxon>
        <taxon>Viridiplantae</taxon>
        <taxon>Streptophyta</taxon>
        <taxon>Embryophyta</taxon>
        <taxon>Tracheophyta</taxon>
        <taxon>Spermatophyta</taxon>
        <taxon>Magnoliopsida</taxon>
        <taxon>Liliopsida</taxon>
        <taxon>Poales</taxon>
        <taxon>Poaceae</taxon>
        <taxon>BOP clade</taxon>
        <taxon>Oryzoideae</taxon>
        <taxon>Oryzeae</taxon>
        <taxon>Oryzinae</taxon>
        <taxon>Oryza</taxon>
    </lineage>
</organism>
<dbReference type="InterPro" id="IPR005174">
    <property type="entry name" value="KIB1-4_b-propeller"/>
</dbReference>
<evidence type="ECO:0000313" key="2">
    <source>
        <dbReference type="EnsemblPlants" id="OPUNC01G25950.1"/>
    </source>
</evidence>
<dbReference type="CDD" id="cd09917">
    <property type="entry name" value="F-box_SF"/>
    <property type="match status" value="1"/>
</dbReference>
<reference evidence="2" key="1">
    <citation type="submission" date="2015-04" db="UniProtKB">
        <authorList>
            <consortium name="EnsemblPlants"/>
        </authorList>
    </citation>
    <scope>IDENTIFICATION</scope>
</reference>
<dbReference type="SUPFAM" id="SSF81383">
    <property type="entry name" value="F-box domain"/>
    <property type="match status" value="1"/>
</dbReference>
<dbReference type="AlphaFoldDB" id="A0A0E0JM86"/>